<dbReference type="Proteomes" id="UP001249851">
    <property type="component" value="Unassembled WGS sequence"/>
</dbReference>
<reference evidence="1" key="2">
    <citation type="journal article" date="2023" name="Science">
        <title>Genomic signatures of disease resistance in endangered staghorn corals.</title>
        <authorList>
            <person name="Vollmer S.V."/>
            <person name="Selwyn J.D."/>
            <person name="Despard B.A."/>
            <person name="Roesel C.L."/>
        </authorList>
    </citation>
    <scope>NUCLEOTIDE SEQUENCE</scope>
    <source>
        <strain evidence="1">K2</strain>
    </source>
</reference>
<gene>
    <name evidence="1" type="ORF">P5673_028962</name>
</gene>
<name>A0AAD9PWM1_ACRCE</name>
<reference evidence="1" key="1">
    <citation type="journal article" date="2023" name="G3 (Bethesda)">
        <title>Whole genome assembly and annotation of the endangered Caribbean coral Acropora cervicornis.</title>
        <authorList>
            <person name="Selwyn J.D."/>
            <person name="Vollmer S.V."/>
        </authorList>
    </citation>
    <scope>NUCLEOTIDE SEQUENCE</scope>
    <source>
        <strain evidence="1">K2</strain>
    </source>
</reference>
<keyword evidence="2" id="KW-1185">Reference proteome</keyword>
<dbReference type="EMBL" id="JARQWQ010000111">
    <property type="protein sequence ID" value="KAK2550437.1"/>
    <property type="molecule type" value="Genomic_DNA"/>
</dbReference>
<organism evidence="1 2">
    <name type="scientific">Acropora cervicornis</name>
    <name type="common">Staghorn coral</name>
    <dbReference type="NCBI Taxonomy" id="6130"/>
    <lineage>
        <taxon>Eukaryota</taxon>
        <taxon>Metazoa</taxon>
        <taxon>Cnidaria</taxon>
        <taxon>Anthozoa</taxon>
        <taxon>Hexacorallia</taxon>
        <taxon>Scleractinia</taxon>
        <taxon>Astrocoeniina</taxon>
        <taxon>Acroporidae</taxon>
        <taxon>Acropora</taxon>
    </lineage>
</organism>
<proteinExistence type="predicted"/>
<evidence type="ECO:0000313" key="2">
    <source>
        <dbReference type="Proteomes" id="UP001249851"/>
    </source>
</evidence>
<evidence type="ECO:0000313" key="1">
    <source>
        <dbReference type="EMBL" id="KAK2550437.1"/>
    </source>
</evidence>
<accession>A0AAD9PWM1</accession>
<protein>
    <submittedName>
        <fullName evidence="1">Uncharacterized protein</fullName>
    </submittedName>
</protein>
<dbReference type="AlphaFoldDB" id="A0AAD9PWM1"/>
<sequence length="165" mass="19154">GKRLLYLAFVRSQLGYASEVWAPQSCIRDLKLLEDVQRRATRYILRCHPDLNSRPSYKSRLVSLNLLPISYWLECCDLVFLYKGVNGLLNFSLIISSVFAHHYSGIRILFELFTYGMIYLCQLGRHLLLGYLKPGYMSTTLKNWIVTLKPIELEPGKLFFLTVVQ</sequence>
<comment type="caution">
    <text evidence="1">The sequence shown here is derived from an EMBL/GenBank/DDBJ whole genome shotgun (WGS) entry which is preliminary data.</text>
</comment>
<feature type="non-terminal residue" evidence="1">
    <location>
        <position position="1"/>
    </location>
</feature>